<dbReference type="PANTHER" id="PTHR30486">
    <property type="entry name" value="TWITCHING MOTILITY PROTEIN PILT"/>
    <property type="match status" value="1"/>
</dbReference>
<dbReference type="Proteomes" id="UP000198775">
    <property type="component" value="Unassembled WGS sequence"/>
</dbReference>
<dbReference type="Pfam" id="PF00437">
    <property type="entry name" value="T2SSE"/>
    <property type="match status" value="1"/>
</dbReference>
<dbReference type="EMBL" id="FOCX01000001">
    <property type="protein sequence ID" value="SEN08524.1"/>
    <property type="molecule type" value="Genomic_DNA"/>
</dbReference>
<feature type="domain" description="PilB3-like N-terminal" evidence="5">
    <location>
        <begin position="88"/>
        <end position="133"/>
    </location>
</feature>
<dbReference type="GO" id="GO:0016887">
    <property type="term" value="F:ATP hydrolysis activity"/>
    <property type="evidence" value="ECO:0007669"/>
    <property type="project" value="InterPro"/>
</dbReference>
<accession>A0A1H8DNX2</accession>
<keyword evidence="6" id="KW-0969">Cilium</keyword>
<feature type="region of interest" description="Disordered" evidence="2">
    <location>
        <begin position="1"/>
        <end position="58"/>
    </location>
</feature>
<reference evidence="7" key="1">
    <citation type="submission" date="2016-10" db="EMBL/GenBank/DDBJ databases">
        <authorList>
            <person name="Varghese N."/>
            <person name="Submissions S."/>
        </authorList>
    </citation>
    <scope>NUCLEOTIDE SEQUENCE [LARGE SCALE GENOMIC DNA]</scope>
    <source>
        <strain evidence="7">IBRC-M 10043</strain>
    </source>
</reference>
<comment type="similarity">
    <text evidence="1">Belongs to the GSP E family.</text>
</comment>
<dbReference type="Pfam" id="PF23990">
    <property type="entry name" value="PilB3_N"/>
    <property type="match status" value="1"/>
</dbReference>
<protein>
    <submittedName>
        <fullName evidence="6">Flagellar protein FlaI</fullName>
    </submittedName>
</protein>
<feature type="domain" description="Bacterial type II secretion system protein E" evidence="3">
    <location>
        <begin position="253"/>
        <end position="470"/>
    </location>
</feature>
<dbReference type="Gene3D" id="3.40.50.300">
    <property type="entry name" value="P-loop containing nucleotide triphosphate hydrolases"/>
    <property type="match status" value="1"/>
</dbReference>
<keyword evidence="7" id="KW-1185">Reference proteome</keyword>
<dbReference type="InterPro" id="IPR056570">
    <property type="entry name" value="PilB3-like_N"/>
</dbReference>
<evidence type="ECO:0000256" key="2">
    <source>
        <dbReference type="SAM" id="MobiDB-lite"/>
    </source>
</evidence>
<keyword evidence="6" id="KW-0966">Cell projection</keyword>
<dbReference type="InterPro" id="IPR027417">
    <property type="entry name" value="P-loop_NTPase"/>
</dbReference>
<dbReference type="InterPro" id="IPR050921">
    <property type="entry name" value="T4SS_GSP_E_ATPase"/>
</dbReference>
<organism evidence="6 7">
    <name type="scientific">Halorientalis persicus</name>
    <dbReference type="NCBI Taxonomy" id="1367881"/>
    <lineage>
        <taxon>Archaea</taxon>
        <taxon>Methanobacteriati</taxon>
        <taxon>Methanobacteriota</taxon>
        <taxon>Stenosarchaea group</taxon>
        <taxon>Halobacteria</taxon>
        <taxon>Halobacteriales</taxon>
        <taxon>Haloarculaceae</taxon>
        <taxon>Halorientalis</taxon>
    </lineage>
</organism>
<sequence>MSDSGQGDEHEAVDWSSRVETEETVLDETSAGPPRPPEGDEPMRVATEEPAVTTPGDPRDEITADLIEHFDSATDLVAPQPDESFLRDSFFDFGYADRYGELERYWVNKPFAYVSIIEDERENDERYHVVEPTLSTFEQHFRADMITELREVLLHVPREDDPEETLSRELAGLANRYAADADPGSIHKVHYYITRDLLGYDAVDPLMRDRQLEDISCDGTNVPVYVYHRGYRDLETNVRFDREALNSLIIRLAQRSDKHISVAEPMVDASLPEGSRIQMTLGEEVSSRGSNFTIRRFAEVPLTPIDLIQWGTFSVETMTYLWLAIENNLSLIFAGGTASGKTTSMNAVSMFVPRKSKVISIEDTREITLPHDNWIQSVTREGFEGGRGEIGMYELLQAALRQRPEYLLVGEIRTEQDVALAFFQAMATGHTAYTTMHADSTETVLSRLQNPPLSVPEQMVRELDIVAIQRQLFLGDRRVRRNVGISEFFRDPDGGTEVRDVYEWQPGDDEMASVEPSGKLREVMQMRGWDEADLSAELGRRERLLRHMVTEDVADYETVSAVLWRYDRDPDAVLERVEDGTLSELGTDD</sequence>
<feature type="compositionally biased region" description="Basic and acidic residues" evidence="2">
    <location>
        <begin position="7"/>
        <end position="21"/>
    </location>
</feature>
<dbReference type="AlphaFoldDB" id="A0A1H8DNX2"/>
<dbReference type="RefSeq" id="WP_092656938.1">
    <property type="nucleotide sequence ID" value="NZ_FOCX01000001.1"/>
</dbReference>
<gene>
    <name evidence="6" type="ORF">SAMN05216388_1001328</name>
</gene>
<dbReference type="Pfam" id="PF23989">
    <property type="entry name" value="PilB3_C"/>
    <property type="match status" value="1"/>
</dbReference>
<keyword evidence="6" id="KW-0282">Flagellum</keyword>
<dbReference type="SUPFAM" id="SSF52540">
    <property type="entry name" value="P-loop containing nucleoside triphosphate hydrolases"/>
    <property type="match status" value="1"/>
</dbReference>
<dbReference type="PANTHER" id="PTHR30486:SF6">
    <property type="entry name" value="TYPE IV PILUS RETRACTATION ATPASE PILT"/>
    <property type="match status" value="1"/>
</dbReference>
<feature type="compositionally biased region" description="Basic and acidic residues" evidence="2">
    <location>
        <begin position="37"/>
        <end position="47"/>
    </location>
</feature>
<evidence type="ECO:0000259" key="5">
    <source>
        <dbReference type="Pfam" id="PF23990"/>
    </source>
</evidence>
<dbReference type="InterPro" id="IPR056571">
    <property type="entry name" value="PilB3-like_C"/>
</dbReference>
<evidence type="ECO:0000313" key="7">
    <source>
        <dbReference type="Proteomes" id="UP000198775"/>
    </source>
</evidence>
<name>A0A1H8DNX2_9EURY</name>
<evidence type="ECO:0000259" key="3">
    <source>
        <dbReference type="Pfam" id="PF00437"/>
    </source>
</evidence>
<evidence type="ECO:0000313" key="6">
    <source>
        <dbReference type="EMBL" id="SEN08524.1"/>
    </source>
</evidence>
<dbReference type="Gene3D" id="3.30.450.380">
    <property type="match status" value="1"/>
</dbReference>
<proteinExistence type="inferred from homology"/>
<dbReference type="CDD" id="cd01130">
    <property type="entry name" value="VirB11-like_ATPase"/>
    <property type="match status" value="1"/>
</dbReference>
<feature type="domain" description="PilB3-like C-terminal" evidence="4">
    <location>
        <begin position="514"/>
        <end position="579"/>
    </location>
</feature>
<evidence type="ECO:0000256" key="1">
    <source>
        <dbReference type="ARBA" id="ARBA00006611"/>
    </source>
</evidence>
<dbReference type="InterPro" id="IPR001482">
    <property type="entry name" value="T2SS/T4SS_dom"/>
</dbReference>
<dbReference type="OrthoDB" id="33500at2157"/>
<evidence type="ECO:0000259" key="4">
    <source>
        <dbReference type="Pfam" id="PF23989"/>
    </source>
</evidence>